<evidence type="ECO:0000256" key="2">
    <source>
        <dbReference type="SAM" id="Phobius"/>
    </source>
</evidence>
<protein>
    <submittedName>
        <fullName evidence="3">Uncharacterized protein</fullName>
    </submittedName>
</protein>
<keyword evidence="2" id="KW-0472">Membrane</keyword>
<proteinExistence type="predicted"/>
<feature type="transmembrane region" description="Helical" evidence="2">
    <location>
        <begin position="90"/>
        <end position="108"/>
    </location>
</feature>
<name>A0A2T0Q9G7_9ACTN</name>
<organism evidence="3 4">
    <name type="scientific">Allonocardiopsis opalescens</name>
    <dbReference type="NCBI Taxonomy" id="1144618"/>
    <lineage>
        <taxon>Bacteria</taxon>
        <taxon>Bacillati</taxon>
        <taxon>Actinomycetota</taxon>
        <taxon>Actinomycetes</taxon>
        <taxon>Streptosporangiales</taxon>
        <taxon>Allonocardiopsis</taxon>
    </lineage>
</organism>
<evidence type="ECO:0000256" key="1">
    <source>
        <dbReference type="SAM" id="MobiDB-lite"/>
    </source>
</evidence>
<sequence length="218" mass="23299">MTGGRPLPAALAVFERRPAPHWIPVLLPIGLVLLFVGQLLVANSFALARHPVSSFAAQFTFDGATVRDHYLTMQAQGTLDAFITSRRLDYVFILGLALTTTLAPIIYARLQPPGSRLRALDLICVWIMPLSPLLDAIENVLEFAMLNTVLSDPNAVPHTLTVTQSWLSVAKYATGPPIGLGLLTVNVIALTLTAIRTGGPGAPATPADTPPPGEPVRR</sequence>
<dbReference type="EMBL" id="PVZC01000002">
    <property type="protein sequence ID" value="PRY00451.1"/>
    <property type="molecule type" value="Genomic_DNA"/>
</dbReference>
<reference evidence="3 4" key="1">
    <citation type="submission" date="2018-03" db="EMBL/GenBank/DDBJ databases">
        <title>Genomic Encyclopedia of Archaeal and Bacterial Type Strains, Phase II (KMG-II): from individual species to whole genera.</title>
        <authorList>
            <person name="Goeker M."/>
        </authorList>
    </citation>
    <scope>NUCLEOTIDE SEQUENCE [LARGE SCALE GENOMIC DNA]</scope>
    <source>
        <strain evidence="3 4">DSM 45601</strain>
    </source>
</reference>
<gene>
    <name evidence="3" type="ORF">CLV72_10282</name>
</gene>
<keyword evidence="2" id="KW-0812">Transmembrane</keyword>
<comment type="caution">
    <text evidence="3">The sequence shown here is derived from an EMBL/GenBank/DDBJ whole genome shotgun (WGS) entry which is preliminary data.</text>
</comment>
<dbReference type="Proteomes" id="UP000237846">
    <property type="component" value="Unassembled WGS sequence"/>
</dbReference>
<keyword evidence="2" id="KW-1133">Transmembrane helix</keyword>
<accession>A0A2T0Q9G7</accession>
<feature type="transmembrane region" description="Helical" evidence="2">
    <location>
        <begin position="21"/>
        <end position="41"/>
    </location>
</feature>
<evidence type="ECO:0000313" key="3">
    <source>
        <dbReference type="EMBL" id="PRY00451.1"/>
    </source>
</evidence>
<feature type="region of interest" description="Disordered" evidence="1">
    <location>
        <begin position="199"/>
        <end position="218"/>
    </location>
</feature>
<keyword evidence="4" id="KW-1185">Reference proteome</keyword>
<dbReference type="AlphaFoldDB" id="A0A2T0Q9G7"/>
<evidence type="ECO:0000313" key="4">
    <source>
        <dbReference type="Proteomes" id="UP000237846"/>
    </source>
</evidence>
<feature type="compositionally biased region" description="Pro residues" evidence="1">
    <location>
        <begin position="208"/>
        <end position="218"/>
    </location>
</feature>